<dbReference type="Proteomes" id="UP001620597">
    <property type="component" value="Unassembled WGS sequence"/>
</dbReference>
<gene>
    <name evidence="1" type="ORF">WG929_17390</name>
</gene>
<dbReference type="InterPro" id="IPR021352">
    <property type="entry name" value="DUF2971"/>
</dbReference>
<evidence type="ECO:0000313" key="1">
    <source>
        <dbReference type="EMBL" id="MFK4754189.1"/>
    </source>
</evidence>
<accession>A0ABW8NMH4</accession>
<sequence>MVLYKYVSFKTALDIIENNSIAFSCVEDLNDPFECTALGFSDGKMSASMVTDAYRNRFSRNYALLSLTREPLNPLMWAHYGDSHQGVAIGIDVEKAGLTCTQSSIIPAQYGEVIYTASKPKSSNFEHSTEELMNIGKDATGFNSDFYNITKRAFLYKSSEWSYEEEVRVVKRLVDSPYGYHSEGGAFSNVSGDWIQKNPKSLGRPIYCLQLPKDSIVNVYLGRYVYKNISHTKTTTESEFTNFKELCRGRGIALNRCEPDVHSWKLNEAKV</sequence>
<dbReference type="EMBL" id="JBBKTX010000025">
    <property type="protein sequence ID" value="MFK4754189.1"/>
    <property type="molecule type" value="Genomic_DNA"/>
</dbReference>
<organism evidence="1 2">
    <name type="scientific">Oceanobacter antarcticus</name>
    <dbReference type="NCBI Taxonomy" id="3133425"/>
    <lineage>
        <taxon>Bacteria</taxon>
        <taxon>Pseudomonadati</taxon>
        <taxon>Pseudomonadota</taxon>
        <taxon>Gammaproteobacteria</taxon>
        <taxon>Oceanospirillales</taxon>
        <taxon>Oceanospirillaceae</taxon>
        <taxon>Oceanobacter</taxon>
    </lineage>
</organism>
<protein>
    <submittedName>
        <fullName evidence="1">DUF2971 domain-containing protein</fullName>
    </submittedName>
</protein>
<reference evidence="1 2" key="1">
    <citation type="submission" date="2024-03" db="EMBL/GenBank/DDBJ databases">
        <title>High-quality draft genome sequence of Oceanobacter sp. wDCs-4.</title>
        <authorList>
            <person name="Dong C."/>
        </authorList>
    </citation>
    <scope>NUCLEOTIDE SEQUENCE [LARGE SCALE GENOMIC DNA]</scope>
    <source>
        <strain evidence="2">wDCs-4</strain>
    </source>
</reference>
<evidence type="ECO:0000313" key="2">
    <source>
        <dbReference type="Proteomes" id="UP001620597"/>
    </source>
</evidence>
<dbReference type="RefSeq" id="WP_416207121.1">
    <property type="nucleotide sequence ID" value="NZ_JBBKTX010000025.1"/>
</dbReference>
<name>A0ABW8NMH4_9GAMM</name>
<keyword evidence="2" id="KW-1185">Reference proteome</keyword>
<proteinExistence type="predicted"/>
<dbReference type="Pfam" id="PF11185">
    <property type="entry name" value="DUF2971"/>
    <property type="match status" value="1"/>
</dbReference>
<comment type="caution">
    <text evidence="1">The sequence shown here is derived from an EMBL/GenBank/DDBJ whole genome shotgun (WGS) entry which is preliminary data.</text>
</comment>